<evidence type="ECO:0000313" key="2">
    <source>
        <dbReference type="EMBL" id="KAL3783416.1"/>
    </source>
</evidence>
<proteinExistence type="predicted"/>
<dbReference type="EMBL" id="JABMIG020000261">
    <property type="protein sequence ID" value="KAL3783416.1"/>
    <property type="molecule type" value="Genomic_DNA"/>
</dbReference>
<evidence type="ECO:0000313" key="3">
    <source>
        <dbReference type="Proteomes" id="UP001516023"/>
    </source>
</evidence>
<reference evidence="2 3" key="1">
    <citation type="journal article" date="2020" name="G3 (Bethesda)">
        <title>Improved Reference Genome for Cyclotella cryptica CCMP332, a Model for Cell Wall Morphogenesis, Salinity Adaptation, and Lipid Production in Diatoms (Bacillariophyta).</title>
        <authorList>
            <person name="Roberts W.R."/>
            <person name="Downey K.M."/>
            <person name="Ruck E.C."/>
            <person name="Traller J.C."/>
            <person name="Alverson A.J."/>
        </authorList>
    </citation>
    <scope>NUCLEOTIDE SEQUENCE [LARGE SCALE GENOMIC DNA]</scope>
    <source>
        <strain evidence="2 3">CCMP332</strain>
    </source>
</reference>
<dbReference type="Proteomes" id="UP001516023">
    <property type="component" value="Unassembled WGS sequence"/>
</dbReference>
<sequence>MTSNRNHPPKHHPPHLQEQANPKQRRIQTYTHGKYAEESAVGTPVTSSTTAAEANAAANATDAVDGKVAASSVGSTTDVVGTANVTNVEFVGTADGTASTNNNDVTSNNNNSNSTANNDNNNDNNNESTASSVTTQQTPARRPYPLQPSTLQAATSYSLFSDPQAFALPTIYNRTHYLHTSLRGKLWWDVNGDGKRGDYVNVTLNELEYDYGVSNVPNVVLVSCHDEDDYDESVVGDGGGGGSVGSGPVKLASATSAPFNGRDAMPLSQSLVAQAGIYDFMQMDTIPSGRYYVMYEAPRGWRLTGNVLPLERREMNYGEGGGSYECIPRGGNGVTFSDMARQVGDFDQYGYCARSIGCVEIGSRSELEDRFDKLELLEDTDYYKNVIQGDTEVDLYGMNGMAYTGGKMVALPTPYALDVGLAREGWELAAKQYADATVTLTFPVMKEEETMVVTPLESTLSGVFVDAESFGTSVHQKTVGKVLEKYVKENIVNLASGGNIHKKRSKEAVFDLSGIDLFDAKMERKTKNNRDASDSLGRYLRGSRNAQENEEVIEITYSFTARGSYNVRSNLAWIPVF</sequence>
<protein>
    <submittedName>
        <fullName evidence="2">Uncharacterized protein</fullName>
    </submittedName>
</protein>
<gene>
    <name evidence="2" type="ORF">HJC23_002843</name>
</gene>
<feature type="compositionally biased region" description="Low complexity" evidence="1">
    <location>
        <begin position="97"/>
        <end position="132"/>
    </location>
</feature>
<accession>A0ABD3P688</accession>
<feature type="compositionally biased region" description="Polar residues" evidence="1">
    <location>
        <begin position="18"/>
        <end position="31"/>
    </location>
</feature>
<feature type="region of interest" description="Disordered" evidence="1">
    <location>
        <begin position="94"/>
        <end position="147"/>
    </location>
</feature>
<feature type="region of interest" description="Disordered" evidence="1">
    <location>
        <begin position="1"/>
        <end position="47"/>
    </location>
</feature>
<evidence type="ECO:0000256" key="1">
    <source>
        <dbReference type="SAM" id="MobiDB-lite"/>
    </source>
</evidence>
<name>A0ABD3P688_9STRA</name>
<dbReference type="AlphaFoldDB" id="A0ABD3P688"/>
<comment type="caution">
    <text evidence="2">The sequence shown here is derived from an EMBL/GenBank/DDBJ whole genome shotgun (WGS) entry which is preliminary data.</text>
</comment>
<organism evidence="2 3">
    <name type="scientific">Cyclotella cryptica</name>
    <dbReference type="NCBI Taxonomy" id="29204"/>
    <lineage>
        <taxon>Eukaryota</taxon>
        <taxon>Sar</taxon>
        <taxon>Stramenopiles</taxon>
        <taxon>Ochrophyta</taxon>
        <taxon>Bacillariophyta</taxon>
        <taxon>Coscinodiscophyceae</taxon>
        <taxon>Thalassiosirophycidae</taxon>
        <taxon>Stephanodiscales</taxon>
        <taxon>Stephanodiscaceae</taxon>
        <taxon>Cyclotella</taxon>
    </lineage>
</organism>
<keyword evidence="3" id="KW-1185">Reference proteome</keyword>